<dbReference type="PANTHER" id="PTHR48100">
    <property type="entry name" value="BROAD-SPECIFICITY PHOSPHATASE YOR283W-RELATED"/>
    <property type="match status" value="1"/>
</dbReference>
<reference evidence="3 4" key="1">
    <citation type="submission" date="2018-01" db="EMBL/GenBank/DDBJ databases">
        <title>Genome sequence of the PGP bacterium Paenibacillus illinoisensis E3.</title>
        <authorList>
            <person name="Rolli E."/>
            <person name="Marasco R."/>
            <person name="Bessem C."/>
            <person name="Michoud G."/>
            <person name="Gaiarsa S."/>
            <person name="Borin S."/>
            <person name="Daffonchio D."/>
        </authorList>
    </citation>
    <scope>NUCLEOTIDE SEQUENCE [LARGE SCALE GENOMIC DNA]</scope>
    <source>
        <strain evidence="3 4">E3</strain>
    </source>
</reference>
<dbReference type="PANTHER" id="PTHR48100:SF1">
    <property type="entry name" value="HISTIDINE PHOSPHATASE FAMILY PROTEIN-RELATED"/>
    <property type="match status" value="1"/>
</dbReference>
<dbReference type="Proteomes" id="UP000247459">
    <property type="component" value="Unassembled WGS sequence"/>
</dbReference>
<dbReference type="AlphaFoldDB" id="A0A2W0C9Q1"/>
<dbReference type="GO" id="GO:0016791">
    <property type="term" value="F:phosphatase activity"/>
    <property type="evidence" value="ECO:0007669"/>
    <property type="project" value="TreeGrafter"/>
</dbReference>
<dbReference type="SMART" id="SM00855">
    <property type="entry name" value="PGAM"/>
    <property type="match status" value="1"/>
</dbReference>
<evidence type="ECO:0000256" key="1">
    <source>
        <dbReference type="PIRSR" id="PIRSR613078-1"/>
    </source>
</evidence>
<dbReference type="Pfam" id="PF00300">
    <property type="entry name" value="His_Phos_1"/>
    <property type="match status" value="1"/>
</dbReference>
<dbReference type="CDD" id="cd07067">
    <property type="entry name" value="HP_PGM_like"/>
    <property type="match status" value="1"/>
</dbReference>
<feature type="binding site" evidence="2">
    <location>
        <position position="58"/>
    </location>
    <ligand>
        <name>substrate</name>
    </ligand>
</feature>
<keyword evidence="3" id="KW-0413">Isomerase</keyword>
<dbReference type="Gene3D" id="3.40.50.1240">
    <property type="entry name" value="Phosphoglycerate mutase-like"/>
    <property type="match status" value="1"/>
</dbReference>
<feature type="active site" description="Tele-phosphohistidine intermediate" evidence="1">
    <location>
        <position position="9"/>
    </location>
</feature>
<dbReference type="InterPro" id="IPR050275">
    <property type="entry name" value="PGM_Phosphatase"/>
</dbReference>
<comment type="caution">
    <text evidence="3">The sequence shown here is derived from an EMBL/GenBank/DDBJ whole genome shotgun (WGS) entry which is preliminary data.</text>
</comment>
<dbReference type="EMBL" id="PRLG01000039">
    <property type="protein sequence ID" value="PYY25075.1"/>
    <property type="molecule type" value="Genomic_DNA"/>
</dbReference>
<evidence type="ECO:0000313" key="4">
    <source>
        <dbReference type="Proteomes" id="UP000247459"/>
    </source>
</evidence>
<dbReference type="SUPFAM" id="SSF53254">
    <property type="entry name" value="Phosphoglycerate mutase-like"/>
    <property type="match status" value="1"/>
</dbReference>
<dbReference type="InterPro" id="IPR029033">
    <property type="entry name" value="His_PPase_superfam"/>
</dbReference>
<dbReference type="RefSeq" id="WP_110822949.1">
    <property type="nucleotide sequence ID" value="NZ_JAXBDC010000001.1"/>
</dbReference>
<protein>
    <recommendedName>
        <fullName evidence="5">Phosphoglycerate mutase</fullName>
    </recommendedName>
</protein>
<dbReference type="InterPro" id="IPR013078">
    <property type="entry name" value="His_Pase_superF_clade-1"/>
</dbReference>
<dbReference type="GO" id="GO:0005737">
    <property type="term" value="C:cytoplasm"/>
    <property type="evidence" value="ECO:0007669"/>
    <property type="project" value="TreeGrafter"/>
</dbReference>
<organism evidence="3 4">
    <name type="scientific">Paenibacillus illinoisensis</name>
    <dbReference type="NCBI Taxonomy" id="59845"/>
    <lineage>
        <taxon>Bacteria</taxon>
        <taxon>Bacillati</taxon>
        <taxon>Bacillota</taxon>
        <taxon>Bacilli</taxon>
        <taxon>Bacillales</taxon>
        <taxon>Paenibacillaceae</taxon>
        <taxon>Paenibacillus</taxon>
    </lineage>
</organism>
<feature type="active site" description="Proton donor/acceptor" evidence="1">
    <location>
        <position position="82"/>
    </location>
</feature>
<name>A0A2W0C9Q1_9BACL</name>
<evidence type="ECO:0000313" key="3">
    <source>
        <dbReference type="EMBL" id="PYY25075.1"/>
    </source>
</evidence>
<proteinExistence type="predicted"/>
<accession>A0A2W0C9Q1</accession>
<evidence type="ECO:0008006" key="5">
    <source>
        <dbReference type="Google" id="ProtNLM"/>
    </source>
</evidence>
<evidence type="ECO:0000256" key="2">
    <source>
        <dbReference type="PIRSR" id="PIRSR613078-2"/>
    </source>
</evidence>
<dbReference type="OrthoDB" id="9782128at2"/>
<dbReference type="GO" id="GO:0016853">
    <property type="term" value="F:isomerase activity"/>
    <property type="evidence" value="ECO:0007669"/>
    <property type="project" value="UniProtKB-KW"/>
</dbReference>
<sequence>MTTLGLIRHGVTDWNDEYRTQGHSDIPLNEKGRQQAELLSRRISTEQWNYIYSSDLSRALETAEIIGKFKNIEVRTDPRLREMNCGLIEGTTEQERVNRWGYGWFRLDLGIESDDEIVKRGRECLADISDRHPDENILIVSHGAFLGMTLKRLIPHIDMTESLMNTSITILHTAQPRWECSLYNCTTHLNVKSIEIVKENMENEI</sequence>
<feature type="binding site" evidence="2">
    <location>
        <begin position="8"/>
        <end position="15"/>
    </location>
    <ligand>
        <name>substrate</name>
    </ligand>
</feature>
<gene>
    <name evidence="3" type="ORF">PIL02S_06669</name>
</gene>